<dbReference type="Proteomes" id="UP000033722">
    <property type="component" value="Unassembled WGS sequence"/>
</dbReference>
<dbReference type="PATRIC" id="fig|1359157.3.peg.1631"/>
<dbReference type="EMBL" id="LAOD01000005">
    <property type="protein sequence ID" value="KJV88349.1"/>
    <property type="molecule type" value="Genomic_DNA"/>
</dbReference>
<reference evidence="1 2" key="1">
    <citation type="submission" date="2015-01" db="EMBL/GenBank/DDBJ databases">
        <title>Genome Sequencing of Rickettsiales.</title>
        <authorList>
            <person name="Daugherty S.C."/>
            <person name="Su Q."/>
            <person name="Abolude K."/>
            <person name="Beier-Sexton M."/>
            <person name="Carlyon J.A."/>
            <person name="Carter R."/>
            <person name="Day N.P."/>
            <person name="Dumler S.J."/>
            <person name="Dyachenko V."/>
            <person name="Godinez A."/>
            <person name="Kurtti T.J."/>
            <person name="Lichay M."/>
            <person name="Mullins K.E."/>
            <person name="Ott S."/>
            <person name="Pappas-Brown V."/>
            <person name="Paris D.H."/>
            <person name="Patel P."/>
            <person name="Richards A.L."/>
            <person name="Sadzewicz L."/>
            <person name="Sears K."/>
            <person name="Seidman D."/>
            <person name="Sengamalay N."/>
            <person name="Stenos J."/>
            <person name="Tallon L.J."/>
            <person name="Vincent G."/>
            <person name="Fraser C.M."/>
            <person name="Munderloh U."/>
            <person name="Dunning-Hotopp J.C."/>
        </authorList>
    </citation>
    <scope>NUCLEOTIDE SEQUENCE [LARGE SCALE GENOMIC DNA]</scope>
    <source>
        <strain evidence="1 2">CRT53-1</strain>
    </source>
</reference>
<protein>
    <submittedName>
        <fullName evidence="1">p44-41 outer membrane, silent domain protein</fullName>
    </submittedName>
</protein>
<sequence>MHYEDLFQFQKHWEVCPLPMDLYVDVIRAYTVTLIIKNKTKGIRDSGRVLLERMK</sequence>
<organism evidence="1 2">
    <name type="scientific">Anaplasma phagocytophilum str. CRT53-1</name>
    <dbReference type="NCBI Taxonomy" id="1359157"/>
    <lineage>
        <taxon>Bacteria</taxon>
        <taxon>Pseudomonadati</taxon>
        <taxon>Pseudomonadota</taxon>
        <taxon>Alphaproteobacteria</taxon>
        <taxon>Rickettsiales</taxon>
        <taxon>Anaplasmataceae</taxon>
        <taxon>Anaplasma</taxon>
        <taxon>phagocytophilum group</taxon>
    </lineage>
</organism>
<comment type="caution">
    <text evidence="1">The sequence shown here is derived from an EMBL/GenBank/DDBJ whole genome shotgun (WGS) entry which is preliminary data.</text>
</comment>
<evidence type="ECO:0000313" key="1">
    <source>
        <dbReference type="EMBL" id="KJV88349.1"/>
    </source>
</evidence>
<dbReference type="AlphaFoldDB" id="A0A0F3QA85"/>
<evidence type="ECO:0000313" key="2">
    <source>
        <dbReference type="Proteomes" id="UP000033722"/>
    </source>
</evidence>
<proteinExistence type="predicted"/>
<accession>A0A0F3QA85</accession>
<gene>
    <name evidence="1" type="primary">p44-41</name>
    <name evidence="1" type="ORF">APHCRT_0170</name>
</gene>
<name>A0A0F3QA85_ANAPH</name>